<dbReference type="CDD" id="cd02966">
    <property type="entry name" value="TlpA_like_family"/>
    <property type="match status" value="1"/>
</dbReference>
<dbReference type="Proteomes" id="UP001148482">
    <property type="component" value="Unassembled WGS sequence"/>
</dbReference>
<dbReference type="EMBL" id="JAPJDA010000023">
    <property type="protein sequence ID" value="MCX2839204.1"/>
    <property type="molecule type" value="Genomic_DNA"/>
</dbReference>
<dbReference type="SUPFAM" id="SSF52833">
    <property type="entry name" value="Thioredoxin-like"/>
    <property type="match status" value="1"/>
</dbReference>
<organism evidence="2 3">
    <name type="scientific">Salinimicrobium profundisediminis</name>
    <dbReference type="NCBI Taxonomy" id="2994553"/>
    <lineage>
        <taxon>Bacteria</taxon>
        <taxon>Pseudomonadati</taxon>
        <taxon>Bacteroidota</taxon>
        <taxon>Flavobacteriia</taxon>
        <taxon>Flavobacteriales</taxon>
        <taxon>Flavobacteriaceae</taxon>
        <taxon>Salinimicrobium</taxon>
    </lineage>
</organism>
<evidence type="ECO:0000313" key="2">
    <source>
        <dbReference type="EMBL" id="MCX2839204.1"/>
    </source>
</evidence>
<dbReference type="InterPro" id="IPR000866">
    <property type="entry name" value="AhpC/TSA"/>
</dbReference>
<comment type="caution">
    <text evidence="2">The sequence shown here is derived from an EMBL/GenBank/DDBJ whole genome shotgun (WGS) entry which is preliminary data.</text>
</comment>
<dbReference type="Gene3D" id="3.40.30.10">
    <property type="entry name" value="Glutaredoxin"/>
    <property type="match status" value="1"/>
</dbReference>
<dbReference type="Pfam" id="PF00578">
    <property type="entry name" value="AhpC-TSA"/>
    <property type="match status" value="1"/>
</dbReference>
<dbReference type="PANTHER" id="PTHR42852:SF17">
    <property type="entry name" value="THIOREDOXIN-LIKE PROTEIN HI_1115"/>
    <property type="match status" value="1"/>
</dbReference>
<dbReference type="GO" id="GO:0016491">
    <property type="term" value="F:oxidoreductase activity"/>
    <property type="evidence" value="ECO:0007669"/>
    <property type="project" value="InterPro"/>
</dbReference>
<protein>
    <submittedName>
        <fullName evidence="2">Redoxin domain-containing protein</fullName>
    </submittedName>
</protein>
<dbReference type="InterPro" id="IPR013766">
    <property type="entry name" value="Thioredoxin_domain"/>
</dbReference>
<name>A0A9X3CYY9_9FLAO</name>
<gene>
    <name evidence="2" type="ORF">OQ279_13705</name>
</gene>
<evidence type="ECO:0000259" key="1">
    <source>
        <dbReference type="PROSITE" id="PS51352"/>
    </source>
</evidence>
<reference evidence="2" key="1">
    <citation type="submission" date="2022-11" db="EMBL/GenBank/DDBJ databases">
        <title>Salinimicrobium profundisediminis sp. nov., isolated from deep-sea sediment of the Mariana Trench.</title>
        <authorList>
            <person name="Fu H."/>
        </authorList>
    </citation>
    <scope>NUCLEOTIDE SEQUENCE</scope>
    <source>
        <strain evidence="2">MT39</strain>
    </source>
</reference>
<dbReference type="RefSeq" id="WP_266070537.1">
    <property type="nucleotide sequence ID" value="NZ_JAPJDA010000023.1"/>
</dbReference>
<dbReference type="PANTHER" id="PTHR42852">
    <property type="entry name" value="THIOL:DISULFIDE INTERCHANGE PROTEIN DSBE"/>
    <property type="match status" value="1"/>
</dbReference>
<feature type="domain" description="Thioredoxin" evidence="1">
    <location>
        <begin position="126"/>
        <end position="261"/>
    </location>
</feature>
<dbReference type="AlphaFoldDB" id="A0A9X3CYY9"/>
<dbReference type="InterPro" id="IPR036249">
    <property type="entry name" value="Thioredoxin-like_sf"/>
</dbReference>
<accession>A0A9X3CYY9</accession>
<dbReference type="InterPro" id="IPR050553">
    <property type="entry name" value="Thioredoxin_ResA/DsbE_sf"/>
</dbReference>
<keyword evidence="3" id="KW-1185">Reference proteome</keyword>
<evidence type="ECO:0000313" key="3">
    <source>
        <dbReference type="Proteomes" id="UP001148482"/>
    </source>
</evidence>
<sequence length="262" mass="30001">MKGFSSVSRLLFIMISFLLLSCQEKEKVTEMDLLFSSLHADQAKWWRYHKTNIDLSSDFLPLGEDGDSISKKAFFEALLTGEFIAIEKKSNAARDQYQLFKLTKESDGDISYTISADSYREYKHFMMEGQQFPDFKLTALDGKTYSKEALLGKTLAVKTWFLNCKPCIEEMPQLNQLVEEYRENEDVVFLSLSLDTKAELQKFLAEREFKYAVVPQQKAFIEDTLGFSIYPTHIIVEPSGKIKKVVNTAPEMIAALKSMNKG</sequence>
<dbReference type="PROSITE" id="PS51257">
    <property type="entry name" value="PROKAR_LIPOPROTEIN"/>
    <property type="match status" value="1"/>
</dbReference>
<proteinExistence type="predicted"/>
<dbReference type="PROSITE" id="PS51352">
    <property type="entry name" value="THIOREDOXIN_2"/>
    <property type="match status" value="1"/>
</dbReference>
<dbReference type="GO" id="GO:0016209">
    <property type="term" value="F:antioxidant activity"/>
    <property type="evidence" value="ECO:0007669"/>
    <property type="project" value="InterPro"/>
</dbReference>